<gene>
    <name evidence="1" type="ORF">AVDCRST_MAG93-6328</name>
</gene>
<reference evidence="1" key="1">
    <citation type="submission" date="2020-02" db="EMBL/GenBank/DDBJ databases">
        <authorList>
            <person name="Meier V. D."/>
        </authorList>
    </citation>
    <scope>NUCLEOTIDE SEQUENCE</scope>
    <source>
        <strain evidence="1">AVDCRST_MAG93</strain>
    </source>
</reference>
<dbReference type="AlphaFoldDB" id="A0A6J4LIH6"/>
<name>A0A6J4LIH6_9CHLR</name>
<organism evidence="1">
    <name type="scientific">uncultured Chloroflexia bacterium</name>
    <dbReference type="NCBI Taxonomy" id="1672391"/>
    <lineage>
        <taxon>Bacteria</taxon>
        <taxon>Bacillati</taxon>
        <taxon>Chloroflexota</taxon>
        <taxon>Chloroflexia</taxon>
        <taxon>environmental samples</taxon>
    </lineage>
</organism>
<feature type="non-terminal residue" evidence="1">
    <location>
        <position position="1"/>
    </location>
</feature>
<sequence length="44" mass="5211">DSEVCEAHYDREGLDLPRKVWFVLCLHFDDTDHAVRFHACTLHL</sequence>
<evidence type="ECO:0000313" key="1">
    <source>
        <dbReference type="EMBL" id="CAA9333853.1"/>
    </source>
</evidence>
<feature type="non-terminal residue" evidence="1">
    <location>
        <position position="44"/>
    </location>
</feature>
<protein>
    <submittedName>
        <fullName evidence="1">Uncharacterized protein</fullName>
    </submittedName>
</protein>
<proteinExistence type="predicted"/>
<accession>A0A6J4LIH6</accession>
<dbReference type="EMBL" id="CADCTR010002131">
    <property type="protein sequence ID" value="CAA9333853.1"/>
    <property type="molecule type" value="Genomic_DNA"/>
</dbReference>